<dbReference type="Gene3D" id="3.40.50.300">
    <property type="entry name" value="P-loop containing nucleotide triphosphate hydrolases"/>
    <property type="match status" value="1"/>
</dbReference>
<dbReference type="InterPro" id="IPR051162">
    <property type="entry name" value="T4SS_component"/>
</dbReference>
<dbReference type="RefSeq" id="WP_119797941.1">
    <property type="nucleotide sequence ID" value="NZ_CP021661.1"/>
</dbReference>
<geneLocation type="plasmid" evidence="3 4">
    <name>p5D_Fsymbiotica-2</name>
</geneLocation>
<dbReference type="SUPFAM" id="SSF52540">
    <property type="entry name" value="P-loop containing nucleoside triphosphate hydrolases"/>
    <property type="match status" value="1"/>
</dbReference>
<dbReference type="Proteomes" id="UP000261875">
    <property type="component" value="Plasmid p5D_Fsymbiotica-2"/>
</dbReference>
<evidence type="ECO:0000256" key="1">
    <source>
        <dbReference type="ARBA" id="ARBA00006512"/>
    </source>
</evidence>
<dbReference type="OrthoDB" id="5555485at2"/>
<dbReference type="Pfam" id="PF03135">
    <property type="entry name" value="CagE_TrbE_VirB"/>
    <property type="match status" value="1"/>
</dbReference>
<name>A0A2U8I9A0_9GAMM</name>
<dbReference type="InterPro" id="IPR018145">
    <property type="entry name" value="CagE_TrbE_VirB_cntrl_dom"/>
</dbReference>
<reference evidence="3 4" key="1">
    <citation type="submission" date="2017-05" db="EMBL/GenBank/DDBJ databases">
        <title>Genome sequence of Candidatus Fukatsuia symbiotica and Candidatus Hamiltonella defensa from Acyrthosiphon pisum strain 5D.</title>
        <authorList>
            <person name="Patel V.A."/>
            <person name="Chevignon G."/>
            <person name="Russell J.A."/>
            <person name="Oliver K.M."/>
        </authorList>
    </citation>
    <scope>NUCLEOTIDE SEQUENCE [LARGE SCALE GENOMIC DNA]</scope>
    <source>
        <strain evidence="3 4">5D</strain>
        <plasmid evidence="3 4">p5D_Fsymbiotica-2</plasmid>
    </source>
</reference>
<keyword evidence="4" id="KW-1185">Reference proteome</keyword>
<keyword evidence="3" id="KW-0614">Plasmid</keyword>
<dbReference type="PANTHER" id="PTHR30121">
    <property type="entry name" value="UNCHARACTERIZED PROTEIN YJGR-RELATED"/>
    <property type="match status" value="1"/>
</dbReference>
<evidence type="ECO:0000313" key="3">
    <source>
        <dbReference type="EMBL" id="AWK15638.1"/>
    </source>
</evidence>
<sequence length="798" mass="89454">MAAAMRKSVFPVETKAPLMGYHVGENIVTLPGNRLLSVVRLKGISHETREPESLNRLFSLLNRYFQALGKKEGKNLMLQTYITKNKVRLNTQYALALPALQAFVDAYTAPFREGEFRQVGYSLALILKYQDLEDGIARIEELITVSKTMLEPFDASLLGMEENQHGALFSQIGRFYSLLFNGQEQDILVSDTRLGDAVIDSVTHFGGYDFIENRPNKGGQRFCTTYDLRDYPAISTPGMWDEAVEQQFDFTLVQTFLFEDRNKVKAAFKKHTADLKAVEGESNQTDEIEQAVQQITQGTLAFGKYHAGLIVYGDTPDEAIANGAKMDSLFMTHDTAFIRSTLTNIDTWFTQFPGVTDAVYPMAKSTENLACGFSLHATPTGKATGNPPGDGTALMPLKTVNEGVYFLNPHDSPLGHNNTGEKLAGHIAVTAMTNAGKTTLEACMLIHFSRWNPMIFSLDYNHSLENVLRALGAHYFTVSPGVYTGIQPFQFQDSPSLRQFLFDTVKQCAGETAPDEEREIQDGIEAVMRHSVIENRSLSLMLQGIPKKGGNCLHTRLAKWCRNVDGHQGQYAWILDAPVNLFEPRTLRRLAFDCTLILNKEYAGKHSAAMEVMLNTFFYLKREMHATQPGSLLINVIAEYWVPLSFESTAEAIKEILKAGRTRGEILMMDTQSPEDALSTDYAPAVIQQVITQIWMANTKAKRESYKAFGIEGKEFDKVVELIPSSREFMVKQGHQAVMVKFVLDEKLKYWLPLLSSTDENLAVAARIRRELNTEDPAVWVSAFLAEMQQLHQQEKTS</sequence>
<protein>
    <submittedName>
        <fullName evidence="3">Conjugal transfer protein</fullName>
    </submittedName>
</protein>
<evidence type="ECO:0000259" key="2">
    <source>
        <dbReference type="Pfam" id="PF03135"/>
    </source>
</evidence>
<dbReference type="PANTHER" id="PTHR30121:SF6">
    <property type="entry name" value="SLR6007 PROTEIN"/>
    <property type="match status" value="1"/>
</dbReference>
<dbReference type="AlphaFoldDB" id="A0A2U8I9A0"/>
<gene>
    <name evidence="3" type="ORF">CCS41_14585</name>
</gene>
<comment type="similarity">
    <text evidence="1">Belongs to the TrbE/VirB4 family.</text>
</comment>
<feature type="domain" description="CagE TrbE VirB component of type IV transporter system central" evidence="2">
    <location>
        <begin position="161"/>
        <end position="356"/>
    </location>
</feature>
<organism evidence="3 4">
    <name type="scientific">Candidatus Fukatsuia symbiotica</name>
    <dbReference type="NCBI Taxonomy" id="1878942"/>
    <lineage>
        <taxon>Bacteria</taxon>
        <taxon>Pseudomonadati</taxon>
        <taxon>Pseudomonadota</taxon>
        <taxon>Gammaproteobacteria</taxon>
        <taxon>Enterobacterales</taxon>
        <taxon>Yersiniaceae</taxon>
        <taxon>Candidatus Fukatsuia</taxon>
    </lineage>
</organism>
<proteinExistence type="inferred from homology"/>
<dbReference type="GO" id="GO:0005524">
    <property type="term" value="F:ATP binding"/>
    <property type="evidence" value="ECO:0007669"/>
    <property type="project" value="InterPro"/>
</dbReference>
<evidence type="ECO:0000313" key="4">
    <source>
        <dbReference type="Proteomes" id="UP000261875"/>
    </source>
</evidence>
<dbReference type="InterPro" id="IPR027417">
    <property type="entry name" value="P-loop_NTPase"/>
</dbReference>
<dbReference type="KEGG" id="fsm:CCS41_14585"/>
<accession>A0A2U8I9A0</accession>
<dbReference type="EMBL" id="CP021661">
    <property type="protein sequence ID" value="AWK15638.1"/>
    <property type="molecule type" value="Genomic_DNA"/>
</dbReference>